<dbReference type="PANTHER" id="PTHR11766:SF0">
    <property type="entry name" value="TYROSINE--TRNA LIGASE, MITOCHONDRIAL"/>
    <property type="match status" value="1"/>
</dbReference>
<dbReference type="SUPFAM" id="SSF52374">
    <property type="entry name" value="Nucleotidylyl transferase"/>
    <property type="match status" value="1"/>
</dbReference>
<dbReference type="GO" id="GO:0005829">
    <property type="term" value="C:cytosol"/>
    <property type="evidence" value="ECO:0007669"/>
    <property type="project" value="TreeGrafter"/>
</dbReference>
<sequence>MFYCWSYSSVRSKRLGKISVHNHPNVTSVSEFVSFSLPDAETAVENDPFSVYLGIDPSAPSLQLGNMVALLGLLRCHATGKNGILIGTSTVSVGDPSGRSDKRMLEPSERYLSNADRIEKQLRTIFHNYLEQIPFLQCVWNSDWLTGANMMTFLTDITSHFRMSDVKLRLSSGTGMDLSEFLYPVLQAMDFLHLYQKFDCQIQVTCSVPSFALLLLFYCVQIGGHDQLGNINCGLNLIRRKLNKFAFGKSNLLVFFLLRLQFPILARIFSSKNNKPVTPMQWSKLCPWVSTLWAVYHSSR</sequence>
<evidence type="ECO:0000256" key="9">
    <source>
        <dbReference type="RuleBase" id="RU363036"/>
    </source>
</evidence>
<proteinExistence type="inferred from homology"/>
<evidence type="ECO:0000256" key="2">
    <source>
        <dbReference type="ARBA" id="ARBA00022598"/>
    </source>
</evidence>
<dbReference type="GO" id="GO:0006437">
    <property type="term" value="P:tyrosyl-tRNA aminoacylation"/>
    <property type="evidence" value="ECO:0007669"/>
    <property type="project" value="InterPro"/>
</dbReference>
<organism evidence="10 11">
    <name type="scientific">Echinostoma caproni</name>
    <dbReference type="NCBI Taxonomy" id="27848"/>
    <lineage>
        <taxon>Eukaryota</taxon>
        <taxon>Metazoa</taxon>
        <taxon>Spiralia</taxon>
        <taxon>Lophotrochozoa</taxon>
        <taxon>Platyhelminthes</taxon>
        <taxon>Trematoda</taxon>
        <taxon>Digenea</taxon>
        <taxon>Plagiorchiida</taxon>
        <taxon>Echinostomata</taxon>
        <taxon>Echinostomatoidea</taxon>
        <taxon>Echinostomatidae</taxon>
        <taxon>Echinostoma</taxon>
    </lineage>
</organism>
<dbReference type="Pfam" id="PF00579">
    <property type="entry name" value="tRNA-synt_1b"/>
    <property type="match status" value="1"/>
</dbReference>
<comment type="catalytic activity">
    <reaction evidence="8">
        <text>tRNA(Tyr) + L-tyrosine + ATP = L-tyrosyl-tRNA(Tyr) + AMP + diphosphate + H(+)</text>
        <dbReference type="Rhea" id="RHEA:10220"/>
        <dbReference type="Rhea" id="RHEA-COMP:9706"/>
        <dbReference type="Rhea" id="RHEA-COMP:9707"/>
        <dbReference type="ChEBI" id="CHEBI:15378"/>
        <dbReference type="ChEBI" id="CHEBI:30616"/>
        <dbReference type="ChEBI" id="CHEBI:33019"/>
        <dbReference type="ChEBI" id="CHEBI:58315"/>
        <dbReference type="ChEBI" id="CHEBI:78442"/>
        <dbReference type="ChEBI" id="CHEBI:78536"/>
        <dbReference type="ChEBI" id="CHEBI:456215"/>
        <dbReference type="EC" id="6.1.1.1"/>
    </reaction>
</comment>
<evidence type="ECO:0000256" key="5">
    <source>
        <dbReference type="ARBA" id="ARBA00022917"/>
    </source>
</evidence>
<keyword evidence="11" id="KW-1185">Reference proteome</keyword>
<gene>
    <name evidence="10" type="ORF">ECPE_LOCUS14545</name>
</gene>
<dbReference type="OrthoDB" id="337870at2759"/>
<name>A0A3P8GRX9_9TREM</name>
<dbReference type="AlphaFoldDB" id="A0A3P8GRX9"/>
<evidence type="ECO:0000256" key="6">
    <source>
        <dbReference type="ARBA" id="ARBA00023146"/>
    </source>
</evidence>
<keyword evidence="6 9" id="KW-0030">Aminoacyl-tRNA synthetase</keyword>
<dbReference type="NCBIfam" id="TIGR00234">
    <property type="entry name" value="tyrS"/>
    <property type="match status" value="1"/>
</dbReference>
<dbReference type="InterPro" id="IPR002307">
    <property type="entry name" value="Tyr-tRNA-ligase"/>
</dbReference>
<evidence type="ECO:0000313" key="11">
    <source>
        <dbReference type="Proteomes" id="UP000272942"/>
    </source>
</evidence>
<reference evidence="10 11" key="1">
    <citation type="submission" date="2018-11" db="EMBL/GenBank/DDBJ databases">
        <authorList>
            <consortium name="Pathogen Informatics"/>
        </authorList>
    </citation>
    <scope>NUCLEOTIDE SEQUENCE [LARGE SCALE GENOMIC DNA]</scope>
    <source>
        <strain evidence="10 11">Egypt</strain>
    </source>
</reference>
<dbReference type="GO" id="GO:0004831">
    <property type="term" value="F:tyrosine-tRNA ligase activity"/>
    <property type="evidence" value="ECO:0007669"/>
    <property type="project" value="UniProtKB-EC"/>
</dbReference>
<dbReference type="EMBL" id="UZAN01057853">
    <property type="protein sequence ID" value="VDP91817.1"/>
    <property type="molecule type" value="Genomic_DNA"/>
</dbReference>
<dbReference type="PANTHER" id="PTHR11766">
    <property type="entry name" value="TYROSYL-TRNA SYNTHETASE"/>
    <property type="match status" value="1"/>
</dbReference>
<dbReference type="InterPro" id="IPR014729">
    <property type="entry name" value="Rossmann-like_a/b/a_fold"/>
</dbReference>
<keyword evidence="4 9" id="KW-0067">ATP-binding</keyword>
<dbReference type="EC" id="6.1.1.1" evidence="1"/>
<evidence type="ECO:0000256" key="7">
    <source>
        <dbReference type="ARBA" id="ARBA00033323"/>
    </source>
</evidence>
<keyword evidence="5 9" id="KW-0648">Protein biosynthesis</keyword>
<dbReference type="Proteomes" id="UP000272942">
    <property type="component" value="Unassembled WGS sequence"/>
</dbReference>
<keyword evidence="3 9" id="KW-0547">Nucleotide-binding</keyword>
<evidence type="ECO:0000256" key="4">
    <source>
        <dbReference type="ARBA" id="ARBA00022840"/>
    </source>
</evidence>
<accession>A0A3P8GRX9</accession>
<dbReference type="InterPro" id="IPR024088">
    <property type="entry name" value="Tyr-tRNA-ligase_bac-type"/>
</dbReference>
<keyword evidence="2 9" id="KW-0436">Ligase</keyword>
<dbReference type="Gene3D" id="3.40.50.620">
    <property type="entry name" value="HUPs"/>
    <property type="match status" value="1"/>
</dbReference>
<dbReference type="GO" id="GO:0005524">
    <property type="term" value="F:ATP binding"/>
    <property type="evidence" value="ECO:0007669"/>
    <property type="project" value="UniProtKB-KW"/>
</dbReference>
<protein>
    <recommendedName>
        <fullName evidence="1">tyrosine--tRNA ligase</fullName>
        <ecNumber evidence="1">6.1.1.1</ecNumber>
    </recommendedName>
    <alternativeName>
        <fullName evidence="7">Tyrosyl-tRNA synthetase</fullName>
    </alternativeName>
</protein>
<dbReference type="InterPro" id="IPR002305">
    <property type="entry name" value="aa-tRNA-synth_Ic"/>
</dbReference>
<comment type="similarity">
    <text evidence="9">Belongs to the class-I aminoacyl-tRNA synthetase family.</text>
</comment>
<evidence type="ECO:0000313" key="10">
    <source>
        <dbReference type="EMBL" id="VDP91817.1"/>
    </source>
</evidence>
<evidence type="ECO:0000256" key="1">
    <source>
        <dbReference type="ARBA" id="ARBA00013160"/>
    </source>
</evidence>
<evidence type="ECO:0000256" key="3">
    <source>
        <dbReference type="ARBA" id="ARBA00022741"/>
    </source>
</evidence>
<evidence type="ECO:0000256" key="8">
    <source>
        <dbReference type="ARBA" id="ARBA00048248"/>
    </source>
</evidence>